<dbReference type="PROSITE" id="PS51779">
    <property type="entry name" value="POTRA"/>
    <property type="match status" value="1"/>
</dbReference>
<dbReference type="Proteomes" id="UP001205560">
    <property type="component" value="Unassembled WGS sequence"/>
</dbReference>
<dbReference type="Pfam" id="PF01103">
    <property type="entry name" value="Omp85"/>
    <property type="match status" value="1"/>
</dbReference>
<keyword evidence="3" id="KW-0812">Transmembrane</keyword>
<dbReference type="InterPro" id="IPR010827">
    <property type="entry name" value="BamA/TamA_POTRA"/>
</dbReference>
<reference evidence="9 10" key="1">
    <citation type="submission" date="2022-08" db="EMBL/GenBank/DDBJ databases">
        <title>Reclassification of Massilia species as members of the genera Telluria, Duganella, Pseudoduganella, Mokoshia gen. nov. and Zemynaea gen. nov. using orthogonal and non-orthogonal genome-based approaches.</title>
        <authorList>
            <person name="Bowman J.P."/>
        </authorList>
    </citation>
    <scope>NUCLEOTIDE SEQUENCE [LARGE SCALE GENOMIC DNA]</scope>
    <source>
        <strain evidence="9 10">LMG 28164</strain>
    </source>
</reference>
<keyword evidence="6" id="KW-0998">Cell outer membrane</keyword>
<comment type="caution">
    <text evidence="9">The sequence shown here is derived from an EMBL/GenBank/DDBJ whole genome shotgun (WGS) entry which is preliminary data.</text>
</comment>
<dbReference type="Pfam" id="PF07244">
    <property type="entry name" value="POTRA"/>
    <property type="match status" value="1"/>
</dbReference>
<evidence type="ECO:0000256" key="5">
    <source>
        <dbReference type="ARBA" id="ARBA00023136"/>
    </source>
</evidence>
<proteinExistence type="predicted"/>
<dbReference type="RefSeq" id="WP_258843878.1">
    <property type="nucleotide sequence ID" value="NZ_JANUGX010000002.1"/>
</dbReference>
<feature type="compositionally biased region" description="Basic and acidic residues" evidence="7">
    <location>
        <begin position="36"/>
        <end position="46"/>
    </location>
</feature>
<keyword evidence="10" id="KW-1185">Reference proteome</keyword>
<dbReference type="PANTHER" id="PTHR12815">
    <property type="entry name" value="SORTING AND ASSEMBLY MACHINERY SAMM50 PROTEIN FAMILY MEMBER"/>
    <property type="match status" value="1"/>
</dbReference>
<evidence type="ECO:0000313" key="10">
    <source>
        <dbReference type="Proteomes" id="UP001205560"/>
    </source>
</evidence>
<evidence type="ECO:0000256" key="6">
    <source>
        <dbReference type="ARBA" id="ARBA00023237"/>
    </source>
</evidence>
<evidence type="ECO:0000256" key="1">
    <source>
        <dbReference type="ARBA" id="ARBA00004370"/>
    </source>
</evidence>
<accession>A0ABT2A1J2</accession>
<dbReference type="EMBL" id="JANUGX010000002">
    <property type="protein sequence ID" value="MCS0588031.1"/>
    <property type="molecule type" value="Genomic_DNA"/>
</dbReference>
<dbReference type="InterPro" id="IPR039910">
    <property type="entry name" value="D15-like"/>
</dbReference>
<comment type="subcellular location">
    <subcellularLocation>
        <location evidence="1">Membrane</location>
    </subcellularLocation>
</comment>
<organism evidence="9 10">
    <name type="scientific">Massilia norwichensis</name>
    <dbReference type="NCBI Taxonomy" id="1442366"/>
    <lineage>
        <taxon>Bacteria</taxon>
        <taxon>Pseudomonadati</taxon>
        <taxon>Pseudomonadota</taxon>
        <taxon>Betaproteobacteria</taxon>
        <taxon>Burkholderiales</taxon>
        <taxon>Oxalobacteraceae</taxon>
        <taxon>Telluria group</taxon>
        <taxon>Massilia</taxon>
    </lineage>
</organism>
<evidence type="ECO:0000313" key="9">
    <source>
        <dbReference type="EMBL" id="MCS0588031.1"/>
    </source>
</evidence>
<keyword evidence="4" id="KW-0732">Signal</keyword>
<keyword evidence="5" id="KW-0472">Membrane</keyword>
<evidence type="ECO:0000259" key="8">
    <source>
        <dbReference type="PROSITE" id="PS51779"/>
    </source>
</evidence>
<protein>
    <submittedName>
        <fullName evidence="9">Autotransporter assembly complex protein TamA</fullName>
    </submittedName>
</protein>
<dbReference type="PANTHER" id="PTHR12815:SF47">
    <property type="entry name" value="TRANSLOCATION AND ASSEMBLY MODULE SUBUNIT TAMA"/>
    <property type="match status" value="1"/>
</dbReference>
<evidence type="ECO:0000256" key="7">
    <source>
        <dbReference type="SAM" id="MobiDB-lite"/>
    </source>
</evidence>
<sequence>MLAVNALCASVGAAAQSPAQTQAQDPVPAPTTSKDQTQKELQEQERAPATPLPVEAPEQRAVRYEVRIDAPRNLRELLENNLDLMRWRGNPRVDLEQLQRLVRRAPEEARTLVATEGYYTPKISSGLDTAGATPVARVIVDPGEPTTVGDINIELRGFASFDANQQATAFDAAGLRSRWSLPVGSRFRTADWESAKRGMVREITQSRFPRAQLLDSTAIVDPDKHSAALKVVINSGPDVRFGELRIEGLQRYSPSIIRNLNQIDPGEEYSQAALQALQGRLQETGYFSTVEVSLDMSSALQEQVSELNQGDGAKAEAPRGPVTMPVLVRVTENKRKNVSVGVGFSTNTGARAQAEYDDLNVFGKRMKSNILYEQLHQRAGADFYWPTTSNGYSNSVGAGYDREDVRGQITRTTSVHATRAWGSPTLEKSLRLEALTEQVTIDNLPASRANALPLTFSITKRQLDSLVNPSRGYIANLQLGAAPLPILTDEPFVRAYVRGLMYKPLGPSGTLILRGEFGAVGSKDKDKVPSTFLFRAGGDQSVRGYGYQQLGIPVGSAIAPGRYLFTASTEYDYWFKPPWGAAVFVDAGNAADNFKDLKPKVGYGVGARWRSPVGPIAVDVAYGKAVHKVRLHFSLGFTF</sequence>
<evidence type="ECO:0000256" key="3">
    <source>
        <dbReference type="ARBA" id="ARBA00022692"/>
    </source>
</evidence>
<dbReference type="InterPro" id="IPR000184">
    <property type="entry name" value="Bac_surfAg_D15"/>
</dbReference>
<gene>
    <name evidence="9" type="ORF">NX782_02300</name>
</gene>
<dbReference type="Gene3D" id="2.40.160.50">
    <property type="entry name" value="membrane protein fhac: a member of the omp85/tpsb transporter family"/>
    <property type="match status" value="1"/>
</dbReference>
<feature type="domain" description="POTRA" evidence="8">
    <location>
        <begin position="239"/>
        <end position="307"/>
    </location>
</feature>
<name>A0ABT2A1J2_9BURK</name>
<keyword evidence="2" id="KW-1134">Transmembrane beta strand</keyword>
<evidence type="ECO:0000256" key="2">
    <source>
        <dbReference type="ARBA" id="ARBA00022452"/>
    </source>
</evidence>
<evidence type="ECO:0000256" key="4">
    <source>
        <dbReference type="ARBA" id="ARBA00022729"/>
    </source>
</evidence>
<feature type="region of interest" description="Disordered" evidence="7">
    <location>
        <begin position="12"/>
        <end position="58"/>
    </location>
</feature>
<dbReference type="Gene3D" id="3.10.20.310">
    <property type="entry name" value="membrane protein fhac"/>
    <property type="match status" value="2"/>
</dbReference>
<feature type="compositionally biased region" description="Low complexity" evidence="7">
    <location>
        <begin position="13"/>
        <end position="24"/>
    </location>
</feature>
<dbReference type="InterPro" id="IPR034746">
    <property type="entry name" value="POTRA"/>
</dbReference>